<accession>A0A1Z4JLZ9</accession>
<dbReference type="Pfam" id="PF10184">
    <property type="entry name" value="DUF2358"/>
    <property type="match status" value="1"/>
</dbReference>
<dbReference type="SUPFAM" id="SSF54427">
    <property type="entry name" value="NTF2-like"/>
    <property type="match status" value="1"/>
</dbReference>
<dbReference type="AlphaFoldDB" id="A0A1Z4JLZ9"/>
<organism evidence="1 2">
    <name type="scientific">Leptolyngbya boryana NIES-2135</name>
    <dbReference type="NCBI Taxonomy" id="1973484"/>
    <lineage>
        <taxon>Bacteria</taxon>
        <taxon>Bacillati</taxon>
        <taxon>Cyanobacteriota</taxon>
        <taxon>Cyanophyceae</taxon>
        <taxon>Leptolyngbyales</taxon>
        <taxon>Leptolyngbyaceae</taxon>
        <taxon>Leptolyngbya group</taxon>
        <taxon>Leptolyngbya</taxon>
    </lineage>
</organism>
<dbReference type="InterPro" id="IPR032710">
    <property type="entry name" value="NTF2-like_dom_sf"/>
</dbReference>
<dbReference type="Proteomes" id="UP000217895">
    <property type="component" value="Chromosome"/>
</dbReference>
<keyword evidence="2" id="KW-1185">Reference proteome</keyword>
<reference evidence="1 2" key="1">
    <citation type="submission" date="2017-06" db="EMBL/GenBank/DDBJ databases">
        <title>Genome sequencing of cyanobaciteial culture collection at National Institute for Environmental Studies (NIES).</title>
        <authorList>
            <person name="Hirose Y."/>
            <person name="Shimura Y."/>
            <person name="Fujisawa T."/>
            <person name="Nakamura Y."/>
            <person name="Kawachi M."/>
        </authorList>
    </citation>
    <scope>NUCLEOTIDE SEQUENCE [LARGE SCALE GENOMIC DNA]</scope>
    <source>
        <strain evidence="1 2">NIES-2135</strain>
    </source>
</reference>
<evidence type="ECO:0000313" key="2">
    <source>
        <dbReference type="Proteomes" id="UP000217895"/>
    </source>
</evidence>
<dbReference type="Gene3D" id="3.10.450.50">
    <property type="match status" value="1"/>
</dbReference>
<dbReference type="EMBL" id="AP018203">
    <property type="protein sequence ID" value="BAY57703.1"/>
    <property type="molecule type" value="Genomic_DNA"/>
</dbReference>
<proteinExistence type="predicted"/>
<evidence type="ECO:0008006" key="3">
    <source>
        <dbReference type="Google" id="ProtNLM"/>
    </source>
</evidence>
<dbReference type="PANTHER" id="PTHR34123">
    <property type="entry name" value="OS04G0578200 PROTEIN"/>
    <property type="match status" value="1"/>
</dbReference>
<dbReference type="PANTHER" id="PTHR34123:SF1">
    <property type="entry name" value="OS04G0578200 PROTEIN"/>
    <property type="match status" value="1"/>
</dbReference>
<protein>
    <recommendedName>
        <fullName evidence="3">SnoaL-like domain-containing protein</fullName>
    </recommendedName>
</protein>
<evidence type="ECO:0000313" key="1">
    <source>
        <dbReference type="EMBL" id="BAY57703.1"/>
    </source>
</evidence>
<gene>
    <name evidence="1" type="ORF">NIES2135_45740</name>
</gene>
<name>A0A1Z4JLZ9_LEPBY</name>
<sequence>MNLVKVLREDYARFPANQTYSIYAPDVWFKDPMNEFRGIDRYQKMIRFIETWFVDVQMDLISIVQTENEIKTRWILSWNAPLPWKPRMRIPGWSELHVNSDGLISEHVDYWECSRLEVLKQVFRS</sequence>
<dbReference type="InterPro" id="IPR018790">
    <property type="entry name" value="DUF2358"/>
</dbReference>